<keyword evidence="3 7" id="KW-0808">Transferase</keyword>
<dbReference type="InterPro" id="IPR037157">
    <property type="entry name" value="Acetyltransf_C_sf"/>
</dbReference>
<evidence type="ECO:0000256" key="5">
    <source>
        <dbReference type="ARBA" id="ARBA00023315"/>
    </source>
</evidence>
<dbReference type="InterPro" id="IPR001451">
    <property type="entry name" value="Hexapep"/>
</dbReference>
<dbReference type="Pfam" id="PF00132">
    <property type="entry name" value="Hexapep"/>
    <property type="match status" value="2"/>
</dbReference>
<keyword evidence="8" id="KW-1185">Reference proteome</keyword>
<evidence type="ECO:0000256" key="2">
    <source>
        <dbReference type="ARBA" id="ARBA00022556"/>
    </source>
</evidence>
<dbReference type="EMBL" id="LFYR01001927">
    <property type="protein sequence ID" value="KMZ58526.1"/>
    <property type="molecule type" value="Genomic_DNA"/>
</dbReference>
<sequence length="344" mass="37537">MFHFNITSLLRTSVKKNFSFPPFFATPRSLFHSVVTHSKPDGTDAVASIHSTAEIHPGAILGEGVSIGPFCTVGSDAKIGNACQLYPGSHVFGDTQLGDHCILHTGAVVGADIPGHTIIGCNNVIGHHAVVGLKCQDMKYKLGDECFLHVGDDNEIREYVSIHRSSKSTDKTIIGNRNLIMGSCHIAHDCKLGNNNIFANSTILAGHVVVEDYVHTAGATVVHQFCYLGSFSFIGGGSVITQDIPKYMMVSGDRAELRGLNLEGLRRHGFSDLEIRGMRRAYRKIFMSRINSGSIDDLLDEVEKDEELGGFAAVSSMVQSIRRSFDPDRRGICRFRNWKEGGSL</sequence>
<dbReference type="STRING" id="29655.A0A0K9NP45"/>
<evidence type="ECO:0000313" key="8">
    <source>
        <dbReference type="Proteomes" id="UP000036987"/>
    </source>
</evidence>
<keyword evidence="5 7" id="KW-0012">Acyltransferase</keyword>
<dbReference type="PANTHER" id="PTHR43480">
    <property type="entry name" value="ACYL-[ACYL-CARRIER-PROTEIN]--UDP-N-ACETYLGLUCOSAMINE O-ACYLTRANSFERASE"/>
    <property type="match status" value="1"/>
</dbReference>
<keyword evidence="4" id="KW-0443">Lipid metabolism</keyword>
<organism evidence="7 8">
    <name type="scientific">Zostera marina</name>
    <name type="common">Eelgrass</name>
    <dbReference type="NCBI Taxonomy" id="29655"/>
    <lineage>
        <taxon>Eukaryota</taxon>
        <taxon>Viridiplantae</taxon>
        <taxon>Streptophyta</taxon>
        <taxon>Embryophyta</taxon>
        <taxon>Tracheophyta</taxon>
        <taxon>Spermatophyta</taxon>
        <taxon>Magnoliopsida</taxon>
        <taxon>Liliopsida</taxon>
        <taxon>Zosteraceae</taxon>
        <taxon>Zostera</taxon>
    </lineage>
</organism>
<dbReference type="OrthoDB" id="25818at2759"/>
<dbReference type="CDD" id="cd03351">
    <property type="entry name" value="LbH_UDP-GlcNAc_AT"/>
    <property type="match status" value="1"/>
</dbReference>
<dbReference type="Gene3D" id="1.20.1180.10">
    <property type="entry name" value="Udp N-acetylglucosamine O-acyltransferase, C-terminal domain"/>
    <property type="match status" value="1"/>
</dbReference>
<dbReference type="GO" id="GO:2001289">
    <property type="term" value="P:lipid X metabolic process"/>
    <property type="evidence" value="ECO:0000318"/>
    <property type="project" value="GO_Central"/>
</dbReference>
<dbReference type="GO" id="GO:0009245">
    <property type="term" value="P:lipid A biosynthetic process"/>
    <property type="evidence" value="ECO:0007669"/>
    <property type="project" value="UniProtKB-KW"/>
</dbReference>
<evidence type="ECO:0000259" key="6">
    <source>
        <dbReference type="Pfam" id="PF13720"/>
    </source>
</evidence>
<proteinExistence type="predicted"/>
<accession>A0A0K9NP45</accession>
<dbReference type="Proteomes" id="UP000036987">
    <property type="component" value="Unassembled WGS sequence"/>
</dbReference>
<evidence type="ECO:0000313" key="7">
    <source>
        <dbReference type="EMBL" id="KMZ58526.1"/>
    </source>
</evidence>
<protein>
    <submittedName>
        <fullName evidence="7">UDP-N-acetylglucosamine acyltransferase</fullName>
    </submittedName>
</protein>
<dbReference type="InterPro" id="IPR029098">
    <property type="entry name" value="Acetyltransf_C"/>
</dbReference>
<evidence type="ECO:0000256" key="1">
    <source>
        <dbReference type="ARBA" id="ARBA00022516"/>
    </source>
</evidence>
<name>A0A0K9NP45_ZOSMR</name>
<comment type="caution">
    <text evidence="7">The sequence shown here is derived from an EMBL/GenBank/DDBJ whole genome shotgun (WGS) entry which is preliminary data.</text>
</comment>
<keyword evidence="1" id="KW-0444">Lipid biosynthesis</keyword>
<dbReference type="SUPFAM" id="SSF51161">
    <property type="entry name" value="Trimeric LpxA-like enzymes"/>
    <property type="match status" value="1"/>
</dbReference>
<dbReference type="NCBIfam" id="NF003657">
    <property type="entry name" value="PRK05289.1"/>
    <property type="match status" value="1"/>
</dbReference>
<keyword evidence="2" id="KW-0441">Lipid A biosynthesis</keyword>
<dbReference type="Pfam" id="PF13720">
    <property type="entry name" value="Acetyltransf_11"/>
    <property type="match status" value="1"/>
</dbReference>
<reference evidence="8" key="1">
    <citation type="journal article" date="2016" name="Nature">
        <title>The genome of the seagrass Zostera marina reveals angiosperm adaptation to the sea.</title>
        <authorList>
            <person name="Olsen J.L."/>
            <person name="Rouze P."/>
            <person name="Verhelst B."/>
            <person name="Lin Y.-C."/>
            <person name="Bayer T."/>
            <person name="Collen J."/>
            <person name="Dattolo E."/>
            <person name="De Paoli E."/>
            <person name="Dittami S."/>
            <person name="Maumus F."/>
            <person name="Michel G."/>
            <person name="Kersting A."/>
            <person name="Lauritano C."/>
            <person name="Lohaus R."/>
            <person name="Toepel M."/>
            <person name="Tonon T."/>
            <person name="Vanneste K."/>
            <person name="Amirebrahimi M."/>
            <person name="Brakel J."/>
            <person name="Bostroem C."/>
            <person name="Chovatia M."/>
            <person name="Grimwood J."/>
            <person name="Jenkins J.W."/>
            <person name="Jueterbock A."/>
            <person name="Mraz A."/>
            <person name="Stam W.T."/>
            <person name="Tice H."/>
            <person name="Bornberg-Bauer E."/>
            <person name="Green P.J."/>
            <person name="Pearson G.A."/>
            <person name="Procaccini G."/>
            <person name="Duarte C.M."/>
            <person name="Schmutz J."/>
            <person name="Reusch T.B.H."/>
            <person name="Van de Peer Y."/>
        </authorList>
    </citation>
    <scope>NUCLEOTIDE SEQUENCE [LARGE SCALE GENOMIC DNA]</scope>
    <source>
        <strain evidence="8">cv. Finnish</strain>
    </source>
</reference>
<dbReference type="OMA" id="ECVTINR"/>
<evidence type="ECO:0000256" key="3">
    <source>
        <dbReference type="ARBA" id="ARBA00022679"/>
    </source>
</evidence>
<dbReference type="InterPro" id="IPR011004">
    <property type="entry name" value="Trimer_LpxA-like_sf"/>
</dbReference>
<dbReference type="PANTHER" id="PTHR43480:SF1">
    <property type="entry name" value="ACYL-[ACYL-CARRIER-PROTEIN]--UDP-N-ACETYLGLUCOSAMINE O-ACYLTRANSFERASE, MITOCHONDRIAL-RELATED"/>
    <property type="match status" value="1"/>
</dbReference>
<feature type="domain" description="UDP N-acetylglucosamine O-acyltransferase C-terminal" evidence="6">
    <location>
        <begin position="243"/>
        <end position="333"/>
    </location>
</feature>
<gene>
    <name evidence="7" type="ORF">ZOSMA_76G00820</name>
</gene>
<dbReference type="GO" id="GO:0005739">
    <property type="term" value="C:mitochondrion"/>
    <property type="evidence" value="ECO:0000318"/>
    <property type="project" value="GO_Central"/>
</dbReference>
<dbReference type="AlphaFoldDB" id="A0A0K9NP45"/>
<evidence type="ECO:0000256" key="4">
    <source>
        <dbReference type="ARBA" id="ARBA00023098"/>
    </source>
</evidence>
<dbReference type="InterPro" id="IPR010137">
    <property type="entry name" value="Lipid_A_LpxA"/>
</dbReference>
<dbReference type="GO" id="GO:0016020">
    <property type="term" value="C:membrane"/>
    <property type="evidence" value="ECO:0007669"/>
    <property type="project" value="GOC"/>
</dbReference>
<dbReference type="GO" id="GO:0008780">
    <property type="term" value="F:acyl-[acyl-carrier-protein]-UDP-N-acetylglucosamine O-acyltransferase activity"/>
    <property type="evidence" value="ECO:0000318"/>
    <property type="project" value="GO_Central"/>
</dbReference>
<dbReference type="Gene3D" id="2.160.10.10">
    <property type="entry name" value="Hexapeptide repeat proteins"/>
    <property type="match status" value="1"/>
</dbReference>